<feature type="domain" description="Core-binding (CB)" evidence="6">
    <location>
        <begin position="129"/>
        <end position="218"/>
    </location>
</feature>
<protein>
    <submittedName>
        <fullName evidence="7">Integrase-like protein</fullName>
    </submittedName>
</protein>
<dbReference type="AlphaFoldDB" id="A0A2S6I752"/>
<keyword evidence="8" id="KW-1185">Reference proteome</keyword>
<comment type="caution">
    <text evidence="7">The sequence shown here is derived from an EMBL/GenBank/DDBJ whole genome shotgun (WGS) entry which is preliminary data.</text>
</comment>
<feature type="domain" description="Tyr recombinase" evidence="5">
    <location>
        <begin position="239"/>
        <end position="438"/>
    </location>
</feature>
<dbReference type="InterPro" id="IPR035386">
    <property type="entry name" value="Arm-DNA-bind_5"/>
</dbReference>
<dbReference type="EMBL" id="PTJC01000005">
    <property type="protein sequence ID" value="PPK87334.1"/>
    <property type="molecule type" value="Genomic_DNA"/>
</dbReference>
<dbReference type="Pfam" id="PF17293">
    <property type="entry name" value="Arm-DNA-bind_5"/>
    <property type="match status" value="1"/>
</dbReference>
<keyword evidence="2 4" id="KW-0238">DNA-binding</keyword>
<evidence type="ECO:0000256" key="4">
    <source>
        <dbReference type="PROSITE-ProRule" id="PRU01248"/>
    </source>
</evidence>
<evidence type="ECO:0000313" key="7">
    <source>
        <dbReference type="EMBL" id="PPK87334.1"/>
    </source>
</evidence>
<dbReference type="InterPro" id="IPR010998">
    <property type="entry name" value="Integrase_recombinase_N"/>
</dbReference>
<evidence type="ECO:0000313" key="8">
    <source>
        <dbReference type="Proteomes" id="UP000237662"/>
    </source>
</evidence>
<dbReference type="RefSeq" id="WP_104417950.1">
    <property type="nucleotide sequence ID" value="NZ_PTJC01000005.1"/>
</dbReference>
<dbReference type="Gene3D" id="1.10.443.10">
    <property type="entry name" value="Intergrase catalytic core"/>
    <property type="match status" value="1"/>
</dbReference>
<evidence type="ECO:0000256" key="2">
    <source>
        <dbReference type="ARBA" id="ARBA00023125"/>
    </source>
</evidence>
<dbReference type="InterPro" id="IPR025269">
    <property type="entry name" value="SAM-like_dom"/>
</dbReference>
<reference evidence="7 8" key="1">
    <citation type="submission" date="2018-02" db="EMBL/GenBank/DDBJ databases">
        <title>Genomic Encyclopedia of Archaeal and Bacterial Type Strains, Phase II (KMG-II): from individual species to whole genera.</title>
        <authorList>
            <person name="Goeker M."/>
        </authorList>
    </citation>
    <scope>NUCLEOTIDE SEQUENCE [LARGE SCALE GENOMIC DNA]</scope>
    <source>
        <strain evidence="7 8">DSM 29526</strain>
    </source>
</reference>
<dbReference type="InterPro" id="IPR013762">
    <property type="entry name" value="Integrase-like_cat_sf"/>
</dbReference>
<sequence length="449" mass="52222">MTHASRRHPVRVRYILKDKSERETLIYLTLTVNGKRIKWSTGERVNPKQWSTKTRRAKVTARNVENQQLNERLDRYGHEALALYQDWQLDSPEALATFSPDNFKLELEYRLELKPRPQIEPAGGKLDHSDFVRFAETFRDLTKGRPGQAHSTWKKLNNHVNLLREYADLRHGGTIAFAELDELTIDDLKKFLFRTKGHSTQTVHKMMTSLRKIARRAADRDLMDYGYKFKNWTTQKYRKLPKLALSRAELDKFIELDLSENIRLERVRDLFLIGVATGQRWSDYSKLQRKDFHPLPGGKGYRYRIERQRKTDHTAAGPVMDWIVPTIEKYGYIGSAKFDPPKISGQKFNDYLKEVARLALGEATTVTQLDGEQKDYAGTVVPKWSVVTSHTARRTTVTLLRSMRFPDAQIMRMTGHKNPIQLTTYDNPEDEHLAMEFGPELDAAWSRSK</sequence>
<dbReference type="Proteomes" id="UP000237662">
    <property type="component" value="Unassembled WGS sequence"/>
</dbReference>
<evidence type="ECO:0000259" key="6">
    <source>
        <dbReference type="PROSITE" id="PS51900"/>
    </source>
</evidence>
<dbReference type="InterPro" id="IPR002104">
    <property type="entry name" value="Integrase_catalytic"/>
</dbReference>
<dbReference type="SUPFAM" id="SSF56349">
    <property type="entry name" value="DNA breaking-rejoining enzymes"/>
    <property type="match status" value="1"/>
</dbReference>
<keyword evidence="1" id="KW-0229">DNA integration</keyword>
<dbReference type="Gene3D" id="1.10.150.130">
    <property type="match status" value="1"/>
</dbReference>
<dbReference type="Pfam" id="PF13102">
    <property type="entry name" value="Phage_int_SAM_5"/>
    <property type="match status" value="1"/>
</dbReference>
<dbReference type="GO" id="GO:0006310">
    <property type="term" value="P:DNA recombination"/>
    <property type="evidence" value="ECO:0007669"/>
    <property type="project" value="UniProtKB-KW"/>
</dbReference>
<dbReference type="PROSITE" id="PS51900">
    <property type="entry name" value="CB"/>
    <property type="match status" value="1"/>
</dbReference>
<evidence type="ECO:0000256" key="3">
    <source>
        <dbReference type="ARBA" id="ARBA00023172"/>
    </source>
</evidence>
<organism evidence="7 8">
    <name type="scientific">Neolewinella xylanilytica</name>
    <dbReference type="NCBI Taxonomy" id="1514080"/>
    <lineage>
        <taxon>Bacteria</taxon>
        <taxon>Pseudomonadati</taxon>
        <taxon>Bacteroidota</taxon>
        <taxon>Saprospiria</taxon>
        <taxon>Saprospirales</taxon>
        <taxon>Lewinellaceae</taxon>
        <taxon>Neolewinella</taxon>
    </lineage>
</organism>
<evidence type="ECO:0000256" key="1">
    <source>
        <dbReference type="ARBA" id="ARBA00022908"/>
    </source>
</evidence>
<keyword evidence="3" id="KW-0233">DNA recombination</keyword>
<dbReference type="PROSITE" id="PS51898">
    <property type="entry name" value="TYR_RECOMBINASE"/>
    <property type="match status" value="1"/>
</dbReference>
<evidence type="ECO:0000259" key="5">
    <source>
        <dbReference type="PROSITE" id="PS51898"/>
    </source>
</evidence>
<accession>A0A2S6I752</accession>
<dbReference type="GO" id="GO:0015074">
    <property type="term" value="P:DNA integration"/>
    <property type="evidence" value="ECO:0007669"/>
    <property type="project" value="UniProtKB-KW"/>
</dbReference>
<gene>
    <name evidence="7" type="ORF">CLV84_0274</name>
</gene>
<dbReference type="GO" id="GO:0003677">
    <property type="term" value="F:DNA binding"/>
    <property type="evidence" value="ECO:0007669"/>
    <property type="project" value="UniProtKB-UniRule"/>
</dbReference>
<proteinExistence type="predicted"/>
<dbReference type="OrthoDB" id="892893at2"/>
<dbReference type="InterPro" id="IPR011010">
    <property type="entry name" value="DNA_brk_join_enz"/>
</dbReference>
<name>A0A2S6I752_9BACT</name>
<dbReference type="InterPro" id="IPR044068">
    <property type="entry name" value="CB"/>
</dbReference>